<comment type="caution">
    <text evidence="1">The sequence shown here is derived from an EMBL/GenBank/DDBJ whole genome shotgun (WGS) entry which is preliminary data.</text>
</comment>
<keyword evidence="2" id="KW-1185">Reference proteome</keyword>
<organism evidence="1 2">
    <name type="scientific">Photobacterium sanguinicancri</name>
    <dbReference type="NCBI Taxonomy" id="875932"/>
    <lineage>
        <taxon>Bacteria</taxon>
        <taxon>Pseudomonadati</taxon>
        <taxon>Pseudomonadota</taxon>
        <taxon>Gammaproteobacteria</taxon>
        <taxon>Vibrionales</taxon>
        <taxon>Vibrionaceae</taxon>
        <taxon>Photobacterium</taxon>
    </lineage>
</organism>
<evidence type="ECO:0000313" key="1">
    <source>
        <dbReference type="EMBL" id="OZS41428.1"/>
    </source>
</evidence>
<feature type="non-terminal residue" evidence="1">
    <location>
        <position position="396"/>
    </location>
</feature>
<sequence>MPIKLHSATNKIIEQQESTDKINRLFDDEFTIFGSKYDFSFSDTNLSVESKIYIRHAIVEICGGYGENNSLSPERNTSIQSEIRYLLKFVDFLKQRKVVHFIDEFNKKLYLDFIEYCIVEGGYSKATIHIINITFSKIADFCAMGDLNWFTPIKLPLPDLTVFAKETYEKHYPDEDPLKWLYGGSYQKVTFTTSMYMLAYSIQELESNLHCILSAYFSLSNELGQNWLMNKSYLQDYMKVAIDNITIDVNELTDIIANGKDLRPRHYAKYKISAYKASSQLQIWMDKTNELLPDERDKYTITTFLSEIRDLEITSGKLSDLVFKMAECSLSIIAILTGYRAHEFVNMKGVTLSKEKGEILVTTDIDKTHFGFPVSRTSNSTVEMAINSLINLSYID</sequence>
<dbReference type="Proteomes" id="UP000215999">
    <property type="component" value="Unassembled WGS sequence"/>
</dbReference>
<evidence type="ECO:0000313" key="2">
    <source>
        <dbReference type="Proteomes" id="UP000215999"/>
    </source>
</evidence>
<protein>
    <recommendedName>
        <fullName evidence="3">Tyr recombinase domain-containing protein</fullName>
    </recommendedName>
</protein>
<proteinExistence type="predicted"/>
<evidence type="ECO:0008006" key="3">
    <source>
        <dbReference type="Google" id="ProtNLM"/>
    </source>
</evidence>
<gene>
    <name evidence="1" type="ORF">ASV53_23740</name>
</gene>
<accession>A0ABX4FR70</accession>
<dbReference type="RefSeq" id="WP_141226316.1">
    <property type="nucleotide sequence ID" value="NZ_NOIF01000333.1"/>
</dbReference>
<dbReference type="EMBL" id="NOIF01000333">
    <property type="protein sequence ID" value="OZS41428.1"/>
    <property type="molecule type" value="Genomic_DNA"/>
</dbReference>
<name>A0ABX4FR70_9GAMM</name>
<reference evidence="1 2" key="1">
    <citation type="journal article" date="2016" name="Antonie Van Leeuwenhoek">
        <title>Photobacterium sanguinicancri sp. nov. isolated from marine animals.</title>
        <authorList>
            <person name="Gomez-Gil B."/>
            <person name="Roque A."/>
            <person name="Rotllant G."/>
            <person name="Romalde J.L."/>
            <person name="Doce A."/>
            <person name="Eggermont M."/>
            <person name="Defoirdt T."/>
        </authorList>
    </citation>
    <scope>NUCLEOTIDE SEQUENCE [LARGE SCALE GENOMIC DNA]</scope>
    <source>
        <strain evidence="1 2">CAIM 1827</strain>
    </source>
</reference>